<dbReference type="Pfam" id="PF08273">
    <property type="entry name" value="Zn_Ribbon_Prim"/>
    <property type="match status" value="1"/>
</dbReference>
<evidence type="ECO:0000313" key="3">
    <source>
        <dbReference type="Proteomes" id="UP000189310"/>
    </source>
</evidence>
<dbReference type="Pfam" id="PF13362">
    <property type="entry name" value="Toprim_3"/>
    <property type="match status" value="1"/>
</dbReference>
<evidence type="ECO:0000259" key="1">
    <source>
        <dbReference type="SMART" id="SM00778"/>
    </source>
</evidence>
<feature type="domain" description="DNA primase/helicase Gp4 N-terminal Bacteriophage T7-like" evidence="1">
    <location>
        <begin position="39"/>
        <end position="82"/>
    </location>
</feature>
<sequence length="378" mass="42233">MMRNLKASVVRDAAKVRGWDSILEDLCPEIDARAFSKVGRHVACPVHGKTGRKGDGFRFFRKDFHESGGGICNTCGAFPDGFALLQWLKRIDFADAVSLVGDRLDIRSTDDENVQERVNRQSLPQLQARREAAAAKQAEEDTMLRNRLNKMWAETIPLTHPDAEPARLYLASRKILIWDRSGLEGTVRFHRGLASHNEDGRFEGEYPAIVAKVSKAKMPITLHRHFLTARGEKAPVENPKKMCAYPSDRQVTGGAICTGQWDAQVVDLCEGLETAFAIETGMDLAVRVYPAVSATLLEAFEPGPSTKLVRIWIDKDRSGRGEEAAKVLRKRLWERNIQLQVFAPPLPIPEGAKGVDWNDVLLQLGRMGFPQWARRAVA</sequence>
<reference evidence="2 3" key="1">
    <citation type="submission" date="2017-01" db="EMBL/GenBank/DDBJ databases">
        <title>Pseudomonas psychrotolerans genome sequencing and assembly.</title>
        <authorList>
            <person name="Vyas B."/>
            <person name="Mayilraj S."/>
        </authorList>
    </citation>
    <scope>NUCLEOTIDE SEQUENCE [LARGE SCALE GENOMIC DNA]</scope>
    <source>
        <strain evidence="2 3">SDS18</strain>
    </source>
</reference>
<protein>
    <submittedName>
        <fullName evidence="2">DNA primase</fullName>
    </submittedName>
</protein>
<dbReference type="Proteomes" id="UP000189310">
    <property type="component" value="Unassembled WGS sequence"/>
</dbReference>
<dbReference type="Pfam" id="PF23639">
    <property type="entry name" value="DUF7146"/>
    <property type="match status" value="1"/>
</dbReference>
<dbReference type="InterPro" id="IPR006171">
    <property type="entry name" value="TOPRIM_dom"/>
</dbReference>
<gene>
    <name evidence="2" type="ORF">BVL52_11490</name>
</gene>
<evidence type="ECO:0000313" key="2">
    <source>
        <dbReference type="EMBL" id="ONN71116.1"/>
    </source>
</evidence>
<organism evidence="2 3">
    <name type="scientific">Pseudomonas oryzihabitans</name>
    <dbReference type="NCBI Taxonomy" id="47885"/>
    <lineage>
        <taxon>Bacteria</taxon>
        <taxon>Pseudomonadati</taxon>
        <taxon>Pseudomonadota</taxon>
        <taxon>Gammaproteobacteria</taxon>
        <taxon>Pseudomonadales</taxon>
        <taxon>Pseudomonadaceae</taxon>
        <taxon>Pseudomonas</taxon>
    </lineage>
</organism>
<dbReference type="InterPro" id="IPR055570">
    <property type="entry name" value="DUF7146"/>
</dbReference>
<accession>A0ABX3ITD7</accession>
<keyword evidence="3" id="KW-1185">Reference proteome</keyword>
<name>A0ABX3ITD7_9PSED</name>
<dbReference type="InterPro" id="IPR013237">
    <property type="entry name" value="Phage_T7_Gp4_N"/>
</dbReference>
<dbReference type="SUPFAM" id="SSF57783">
    <property type="entry name" value="Zinc beta-ribbon"/>
    <property type="match status" value="1"/>
</dbReference>
<proteinExistence type="predicted"/>
<dbReference type="SMART" id="SM00778">
    <property type="entry name" value="Prim_Zn_Ribbon"/>
    <property type="match status" value="1"/>
</dbReference>
<dbReference type="EMBL" id="MTLN01000006">
    <property type="protein sequence ID" value="ONN71116.1"/>
    <property type="molecule type" value="Genomic_DNA"/>
</dbReference>
<comment type="caution">
    <text evidence="2">The sequence shown here is derived from an EMBL/GenBank/DDBJ whole genome shotgun (WGS) entry which is preliminary data.</text>
</comment>